<sequence>MPTTVTQPNLPTTYSDVSVCLPDVSKLMDYQTVFSPDGKVVTNWYLYTGTDMAADTKIMIRRTYTGPKGTMRIELSVEAQELVDNGIDAPIYNPVKFFIGFEIGIGQRFHDLTAFSKAMGFVYSLTFLTVNTKVPSTAVLSALLLGVVDPLN</sequence>
<evidence type="ECO:0000313" key="1">
    <source>
        <dbReference type="EMBL" id="QDH91359.1"/>
    </source>
</evidence>
<gene>
    <name evidence="1" type="ORF">H2RhizoL81093e2663_000002</name>
</gene>
<organism evidence="1">
    <name type="scientific">Leviviridae sp</name>
    <dbReference type="NCBI Taxonomy" id="2027243"/>
    <lineage>
        <taxon>Viruses</taxon>
        <taxon>Riboviria</taxon>
        <taxon>Orthornavirae</taxon>
        <taxon>Lenarviricota</taxon>
        <taxon>Leviviricetes</taxon>
        <taxon>Norzivirales</taxon>
        <taxon>Fiersviridae</taxon>
    </lineage>
</organism>
<proteinExistence type="predicted"/>
<name>A0A514DCL5_9VIRU</name>
<dbReference type="EMBL" id="MN036182">
    <property type="protein sequence ID" value="QDH91359.1"/>
    <property type="molecule type" value="Genomic_RNA"/>
</dbReference>
<accession>A0A514DCL5</accession>
<reference evidence="1" key="1">
    <citation type="submission" date="2019-05" db="EMBL/GenBank/DDBJ databases">
        <title>Metatranscriptomic reconstruction reveals RNA viruses with the potential to shape carbon cycling in soil.</title>
        <authorList>
            <person name="Starr E.P."/>
            <person name="Nuccio E."/>
            <person name="Pett-Ridge J."/>
            <person name="Banfield J.F."/>
            <person name="Firestone M.K."/>
        </authorList>
    </citation>
    <scope>NUCLEOTIDE SEQUENCE</scope>
    <source>
        <strain evidence="1">H2_Rhizo_Litter_8_scaffold_1093_e_2663</strain>
    </source>
</reference>
<protein>
    <submittedName>
        <fullName evidence="1">Uncharacterized protein</fullName>
    </submittedName>
</protein>